<feature type="signal peptide" evidence="13">
    <location>
        <begin position="1"/>
        <end position="27"/>
    </location>
</feature>
<dbReference type="AlphaFoldDB" id="A0A2S8REY5"/>
<feature type="domain" description="GH11" evidence="15">
    <location>
        <begin position="35"/>
        <end position="229"/>
    </location>
</feature>
<keyword evidence="8 11" id="KW-0119">Carbohydrate metabolism</keyword>
<dbReference type="CDD" id="cd04084">
    <property type="entry name" value="CBM6_xylanase-like"/>
    <property type="match status" value="1"/>
</dbReference>
<dbReference type="GO" id="GO:0045493">
    <property type="term" value="P:xylan catabolic process"/>
    <property type="evidence" value="ECO:0007669"/>
    <property type="project" value="UniProtKB-UniRule"/>
</dbReference>
<dbReference type="InterPro" id="IPR005084">
    <property type="entry name" value="CBM6"/>
</dbReference>
<dbReference type="PROSITE" id="PS51175">
    <property type="entry name" value="CBM6"/>
    <property type="match status" value="1"/>
</dbReference>
<evidence type="ECO:0000256" key="3">
    <source>
        <dbReference type="ARBA" id="ARBA00012590"/>
    </source>
</evidence>
<dbReference type="GO" id="GO:0052689">
    <property type="term" value="F:carboxylic ester hydrolase activity"/>
    <property type="evidence" value="ECO:0007669"/>
    <property type="project" value="UniProtKB-KW"/>
</dbReference>
<keyword evidence="7 11" id="KW-0378">Hydrolase</keyword>
<dbReference type="InterPro" id="IPR008979">
    <property type="entry name" value="Galactose-bd-like_sf"/>
</dbReference>
<dbReference type="PROSITE" id="PS00776">
    <property type="entry name" value="GH11_1"/>
    <property type="match status" value="1"/>
</dbReference>
<dbReference type="Pfam" id="PF00457">
    <property type="entry name" value="Glyco_hydro_11"/>
    <property type="match status" value="1"/>
</dbReference>
<evidence type="ECO:0000256" key="9">
    <source>
        <dbReference type="ARBA" id="ARBA00023295"/>
    </source>
</evidence>
<evidence type="ECO:0000259" key="15">
    <source>
        <dbReference type="PROSITE" id="PS51761"/>
    </source>
</evidence>
<feature type="region of interest" description="Disordered" evidence="12">
    <location>
        <begin position="237"/>
        <end position="264"/>
    </location>
</feature>
<keyword evidence="9 11" id="KW-0326">Glycosidase</keyword>
<dbReference type="InterPro" id="IPR054579">
    <property type="entry name" value="GCE-like_dom"/>
</dbReference>
<evidence type="ECO:0000256" key="13">
    <source>
        <dbReference type="SAM" id="SignalP"/>
    </source>
</evidence>
<keyword evidence="6 13" id="KW-0732">Signal</keyword>
<dbReference type="PANTHER" id="PTHR46828:SF2">
    <property type="entry name" value="ENDO-1,4-BETA-XYLANASE A-RELATED"/>
    <property type="match status" value="1"/>
</dbReference>
<dbReference type="PANTHER" id="PTHR46828">
    <property type="entry name" value="ENDO-1,4-BETA-XYLANASE A-RELATED"/>
    <property type="match status" value="1"/>
</dbReference>
<dbReference type="GO" id="GO:0031176">
    <property type="term" value="F:endo-1,4-beta-xylanase activity"/>
    <property type="evidence" value="ECO:0007669"/>
    <property type="project" value="UniProtKB-UniRule"/>
</dbReference>
<dbReference type="GO" id="GO:0030246">
    <property type="term" value="F:carbohydrate binding"/>
    <property type="evidence" value="ECO:0007669"/>
    <property type="project" value="InterPro"/>
</dbReference>
<protein>
    <recommendedName>
        <fullName evidence="3 11">endo-1,4-beta-xylanase</fullName>
        <ecNumber evidence="3 11">3.2.1.8</ecNumber>
    </recommendedName>
</protein>
<dbReference type="PROSITE" id="PS51761">
    <property type="entry name" value="GH11_3"/>
    <property type="match status" value="1"/>
</dbReference>
<sequence length="873" mass="94375">MKTPRTTKKVCAVLLLFALTLSTFVFPTQMVQARTITSNEMGTHGGYDYEFWRDSGTGTMVLKDGGAFSCQWSNINNILFRKGRKFDQTKTHQQLGNIVVEYAADYRPNGNSYLCIYGWTVDPLVEYYIVESWGNWRPPGAQSKGMITVDGGTYDIYETTRVNQPSIIGTATFQQYWSVRTSKKTSGTVSVSQHFKAWESMGMKMGKMYEVATTVEGYQSSGSADVYKNVLTIGGSIPDDPVDPVEPGGPGGSTMPENNGPGSRDAYSKIEAEEYNAYNSSSMEIIGTGSGEGIGYIESGDTLTYKNIDFGSGASKFTALVASGLENPTRIDIRLGSSTGTRIGTLEVGSTGGWNEYTELSTNVSSVTGKNDVVLVFSGPVNIDWFTFTKGSGTIIPSPTPTSGQDVKYGDLNGDGIINSMDASLLNRYILEISTSIPDISAADLNGDGIINSSDATLINRYILEVINKFPVEDMKPTPSPSPSNTPIPTGSGEISVPTDNINVPSFSQLQNNPKLPDPFTFINGSKVTSLNDWPLRRAEISALAQRYIYGEKPNPPESVTGSYGNGRITVTVKDKGKTISFDCSIQYPSKGTAPYPAMIGMGMNTLNTSVIRDMGVALITLPVDEIAQQSGTHTRGRGKFYDLYGSNHSAGALMAWAWAASRLIDALEVTPSANIDPARIAVTGGSRYGKGALAAGAFDERIALTIPQESGCGGTSSWRVAEAQKASGQNVQTLSHIITEQPWLSKSIEQFVNQTNKLPVDQHMILGMCAPRGLLVIENTGMEWLGNLSCYTSSQAARLIYEALGVKDHMGFSQVGGHMHCAFPDSQIPELRAFIQKFLLGDNSANTNVNKTDGNFSFDKARWADWSVPTLR</sequence>
<dbReference type="Gene3D" id="2.60.120.180">
    <property type="match status" value="1"/>
</dbReference>
<dbReference type="Gene3D" id="2.60.120.260">
    <property type="entry name" value="Galactose-binding domain-like"/>
    <property type="match status" value="1"/>
</dbReference>
<dbReference type="InterPro" id="IPR001137">
    <property type="entry name" value="Glyco_hydro_11"/>
</dbReference>
<dbReference type="InterPro" id="IPR013319">
    <property type="entry name" value="GH11/12"/>
</dbReference>
<dbReference type="EMBL" id="NEMB01000003">
    <property type="protein sequence ID" value="PQQ68374.1"/>
    <property type="molecule type" value="Genomic_DNA"/>
</dbReference>
<keyword evidence="10 11" id="KW-0624">Polysaccharide degradation</keyword>
<evidence type="ECO:0000313" key="18">
    <source>
        <dbReference type="Proteomes" id="UP000239720"/>
    </source>
</evidence>
<evidence type="ECO:0000259" key="16">
    <source>
        <dbReference type="PROSITE" id="PS51766"/>
    </source>
</evidence>
<dbReference type="CDD" id="cd14256">
    <property type="entry name" value="Dockerin_I"/>
    <property type="match status" value="1"/>
</dbReference>
<reference evidence="17 18" key="1">
    <citation type="journal article" date="2018" name="Syst. Appl. Microbiol.">
        <title>Characterization and high-quality draft genome sequence of Herbivorax saccincola A7, an anaerobic, alkaliphilic, thermophilic, cellulolytic, and xylanolytic bacterium.</title>
        <authorList>
            <person name="Aikawa S."/>
            <person name="Baramee S."/>
            <person name="Sermsathanaswadi J."/>
            <person name="Thianheng P."/>
            <person name="Tachaapaikoon C."/>
            <person name="Shikata A."/>
            <person name="Waeonukul R."/>
            <person name="Pason P."/>
            <person name="Ratanakhanokchai K."/>
            <person name="Kosugi A."/>
        </authorList>
    </citation>
    <scope>NUCLEOTIDE SEQUENCE [LARGE SCALE GENOMIC DNA]</scope>
    <source>
        <strain evidence="17 18">A7</strain>
    </source>
</reference>
<proteinExistence type="inferred from homology"/>
<dbReference type="Proteomes" id="UP000239720">
    <property type="component" value="Unassembled WGS sequence"/>
</dbReference>
<feature type="active site" description="Proton donor" evidence="11">
    <location>
        <position position="216"/>
    </location>
</feature>
<feature type="domain" description="Dockerin" evidence="16">
    <location>
        <begin position="405"/>
        <end position="472"/>
    </location>
</feature>
<keyword evidence="4" id="KW-0719">Serine esterase</keyword>
<comment type="pathway">
    <text evidence="2 11">Glycan degradation; xylan degradation.</text>
</comment>
<gene>
    <name evidence="17" type="ORF">B9R14_14170</name>
</gene>
<feature type="active site" description="Nucleophile" evidence="11">
    <location>
        <position position="126"/>
    </location>
</feature>
<evidence type="ECO:0000256" key="11">
    <source>
        <dbReference type="PROSITE-ProRule" id="PRU01097"/>
    </source>
</evidence>
<evidence type="ECO:0000256" key="2">
    <source>
        <dbReference type="ARBA" id="ARBA00004851"/>
    </source>
</evidence>
<dbReference type="PRINTS" id="PR00911">
    <property type="entry name" value="GLHYDRLASE11"/>
</dbReference>
<dbReference type="InterPro" id="IPR029058">
    <property type="entry name" value="AB_hydrolase_fold"/>
</dbReference>
<comment type="catalytic activity">
    <reaction evidence="1 11">
        <text>Endohydrolysis of (1-&gt;4)-beta-D-xylosidic linkages in xylans.</text>
        <dbReference type="EC" id="3.2.1.8"/>
    </reaction>
</comment>
<evidence type="ECO:0000256" key="1">
    <source>
        <dbReference type="ARBA" id="ARBA00000681"/>
    </source>
</evidence>
<evidence type="ECO:0000313" key="17">
    <source>
        <dbReference type="EMBL" id="PQQ68374.1"/>
    </source>
</evidence>
<name>A0A2S8REY5_9FIRM</name>
<dbReference type="PROSITE" id="PS51766">
    <property type="entry name" value="DOCKERIN"/>
    <property type="match status" value="1"/>
</dbReference>
<dbReference type="SUPFAM" id="SSF63446">
    <property type="entry name" value="Type I dockerin domain"/>
    <property type="match status" value="1"/>
</dbReference>
<evidence type="ECO:0000256" key="7">
    <source>
        <dbReference type="ARBA" id="ARBA00022801"/>
    </source>
</evidence>
<evidence type="ECO:0000259" key="14">
    <source>
        <dbReference type="PROSITE" id="PS51175"/>
    </source>
</evidence>
<comment type="caution">
    <text evidence="17">The sequence shown here is derived from an EMBL/GenBank/DDBJ whole genome shotgun (WGS) entry which is preliminary data.</text>
</comment>
<evidence type="ECO:0000256" key="4">
    <source>
        <dbReference type="ARBA" id="ARBA00022487"/>
    </source>
</evidence>
<dbReference type="InterPro" id="IPR002105">
    <property type="entry name" value="Dockerin_1_rpt"/>
</dbReference>
<dbReference type="InterPro" id="IPR006584">
    <property type="entry name" value="Cellulose-bd_IV"/>
</dbReference>
<dbReference type="InterPro" id="IPR018208">
    <property type="entry name" value="GH11_AS_1"/>
</dbReference>
<dbReference type="Gene3D" id="1.10.1330.10">
    <property type="entry name" value="Dockerin domain"/>
    <property type="match status" value="1"/>
</dbReference>
<organism evidence="17 18">
    <name type="scientific">Acetivibrio saccincola</name>
    <dbReference type="NCBI Taxonomy" id="1677857"/>
    <lineage>
        <taxon>Bacteria</taxon>
        <taxon>Bacillati</taxon>
        <taxon>Bacillota</taxon>
        <taxon>Clostridia</taxon>
        <taxon>Eubacteriales</taxon>
        <taxon>Oscillospiraceae</taxon>
        <taxon>Acetivibrio</taxon>
    </lineage>
</organism>
<dbReference type="PROSITE" id="PS00448">
    <property type="entry name" value="CLOS_CELLULOSOME_RPT"/>
    <property type="match status" value="1"/>
</dbReference>
<evidence type="ECO:0000256" key="12">
    <source>
        <dbReference type="SAM" id="MobiDB-lite"/>
    </source>
</evidence>
<dbReference type="SUPFAM" id="SSF49899">
    <property type="entry name" value="Concanavalin A-like lectins/glucanases"/>
    <property type="match status" value="1"/>
</dbReference>
<dbReference type="RefSeq" id="WP_412779145.1">
    <property type="nucleotide sequence ID" value="NZ_NEMB01000003.1"/>
</dbReference>
<evidence type="ECO:0000256" key="5">
    <source>
        <dbReference type="ARBA" id="ARBA00022651"/>
    </source>
</evidence>
<accession>A0A2S8REY5</accession>
<dbReference type="Gene3D" id="3.40.50.1820">
    <property type="entry name" value="alpha/beta hydrolase"/>
    <property type="match status" value="1"/>
</dbReference>
<keyword evidence="5 11" id="KW-0858">Xylan degradation</keyword>
<dbReference type="Pfam" id="PF22244">
    <property type="entry name" value="GCE_fung"/>
    <property type="match status" value="1"/>
</dbReference>
<feature type="domain" description="CBM6" evidence="14">
    <location>
        <begin position="268"/>
        <end position="389"/>
    </location>
</feature>
<dbReference type="Pfam" id="PF00404">
    <property type="entry name" value="Dockerin_1"/>
    <property type="match status" value="1"/>
</dbReference>
<feature type="region of interest" description="Disordered" evidence="12">
    <location>
        <begin position="474"/>
        <end position="495"/>
    </location>
</feature>
<dbReference type="InterPro" id="IPR016134">
    <property type="entry name" value="Dockerin_dom"/>
</dbReference>
<dbReference type="InterPro" id="IPR033123">
    <property type="entry name" value="GH11_dom"/>
</dbReference>
<evidence type="ECO:0000256" key="10">
    <source>
        <dbReference type="ARBA" id="ARBA00023326"/>
    </source>
</evidence>
<dbReference type="InterPro" id="IPR036439">
    <property type="entry name" value="Dockerin_dom_sf"/>
</dbReference>
<dbReference type="InterPro" id="IPR013320">
    <property type="entry name" value="ConA-like_dom_sf"/>
</dbReference>
<evidence type="ECO:0000256" key="6">
    <source>
        <dbReference type="ARBA" id="ARBA00022729"/>
    </source>
</evidence>
<dbReference type="SUPFAM" id="SSF53474">
    <property type="entry name" value="alpha/beta-Hydrolases"/>
    <property type="match status" value="1"/>
</dbReference>
<evidence type="ECO:0000256" key="8">
    <source>
        <dbReference type="ARBA" id="ARBA00023277"/>
    </source>
</evidence>
<comment type="similarity">
    <text evidence="11">Belongs to the glycosyl hydrolase 11 (cellulase G) family.</text>
</comment>
<dbReference type="EC" id="3.2.1.8" evidence="3 11"/>
<feature type="chain" id="PRO_5038946293" description="endo-1,4-beta-xylanase" evidence="13">
    <location>
        <begin position="28"/>
        <end position="873"/>
    </location>
</feature>
<dbReference type="Pfam" id="PF03422">
    <property type="entry name" value="CBM_6"/>
    <property type="match status" value="1"/>
</dbReference>
<dbReference type="SUPFAM" id="SSF49785">
    <property type="entry name" value="Galactose-binding domain-like"/>
    <property type="match status" value="1"/>
</dbReference>
<dbReference type="UniPathway" id="UPA00114"/>
<dbReference type="SMART" id="SM00606">
    <property type="entry name" value="CBD_IV"/>
    <property type="match status" value="1"/>
</dbReference>